<dbReference type="AlphaFoldDB" id="A0A0U5JEE5"/>
<proteinExistence type="predicted"/>
<accession>A0A0U5JEE5</accession>
<dbReference type="PATRIC" id="fig|389348.3.peg.2569"/>
<dbReference type="EMBL" id="LN879502">
    <property type="protein sequence ID" value="CUI17886.1"/>
    <property type="molecule type" value="Genomic_DNA"/>
</dbReference>
<protein>
    <submittedName>
        <fullName evidence="1">Uncharacterized protein</fullName>
    </submittedName>
</protein>
<keyword evidence="2" id="KW-1185">Reference proteome</keyword>
<gene>
    <name evidence="1" type="ORF">PNK_2288</name>
</gene>
<dbReference type="STRING" id="389348.PNK_2288"/>
<evidence type="ECO:0000313" key="2">
    <source>
        <dbReference type="Proteomes" id="UP000069902"/>
    </source>
</evidence>
<dbReference type="Proteomes" id="UP000069902">
    <property type="component" value="Chromosome cPNK"/>
</dbReference>
<reference evidence="2" key="1">
    <citation type="submission" date="2015-09" db="EMBL/GenBank/DDBJ databases">
        <authorList>
            <person name="Bertelli C."/>
        </authorList>
    </citation>
    <scope>NUCLEOTIDE SEQUENCE [LARGE SCALE GENOMIC DNA]</scope>
    <source>
        <strain evidence="2">KNic</strain>
    </source>
</reference>
<organism evidence="1 2">
    <name type="scientific">Candidatus Protochlamydia naegleriophila</name>
    <dbReference type="NCBI Taxonomy" id="389348"/>
    <lineage>
        <taxon>Bacteria</taxon>
        <taxon>Pseudomonadati</taxon>
        <taxon>Chlamydiota</taxon>
        <taxon>Chlamydiia</taxon>
        <taxon>Parachlamydiales</taxon>
        <taxon>Parachlamydiaceae</taxon>
        <taxon>Candidatus Protochlamydia</taxon>
    </lineage>
</organism>
<name>A0A0U5JEE5_9BACT</name>
<dbReference type="KEGG" id="pnl:PNK_2288"/>
<evidence type="ECO:0000313" key="1">
    <source>
        <dbReference type="EMBL" id="CUI17886.1"/>
    </source>
</evidence>
<sequence>MIDHPNKPKFNDMNAIEKRALYNLLRMNWLNDPHMKVNPWQVEDYRILSFPVLFERLKRLDVQLDRASFIAYADECDSPEDLTEQLVGDRELKADQEDQIYLLVFELWRRLLTEKPSLSILCNELDHQIFLYDSGELSDPSQLHDALASFIVILDENVDEGVPSKEALQLISTHCANDIETFLYDFISEQIDEENESYAHDLLDDFSAYLEGNKWFDLLRARLMGQSNRKSANKQLTQLLEEHLEEKDLEFNLELLSFMTEIGDFQTFKMLLKRTVSLIQTEEDFHDLLHICADYCHRLDKENQETLIQSLLQKRPVALNQAFNQKDPDLKTLLTIFDS</sequence>
<dbReference type="InParanoid" id="A0A0U5JEE5"/>